<evidence type="ECO:0000313" key="3">
    <source>
        <dbReference type="Proteomes" id="UP000029227"/>
    </source>
</evidence>
<organism evidence="2 3">
    <name type="scientific">Photobacterium aphoticum</name>
    <dbReference type="NCBI Taxonomy" id="754436"/>
    <lineage>
        <taxon>Bacteria</taxon>
        <taxon>Pseudomonadati</taxon>
        <taxon>Pseudomonadota</taxon>
        <taxon>Gammaproteobacteria</taxon>
        <taxon>Vibrionales</taxon>
        <taxon>Vibrionaceae</taxon>
        <taxon>Photobacterium</taxon>
    </lineage>
</organism>
<feature type="transmembrane region" description="Helical" evidence="1">
    <location>
        <begin position="6"/>
        <end position="28"/>
    </location>
</feature>
<reference evidence="2 3" key="1">
    <citation type="journal article" date="2014" name="Genome Announc.">
        <title>Draft Genome Sequences of Two Vibrionaceae Species, Vibrio ponticus C121 and Photobacterium aphoticum C119, Isolated as Coral Reef Microbiota.</title>
        <authorList>
            <person name="Al-saari N."/>
            <person name="Meirelles P.M."/>
            <person name="Mino S."/>
            <person name="Suda W."/>
            <person name="Oshima K."/>
            <person name="Hattori M."/>
            <person name="Ohkuma M."/>
            <person name="Thompson F.L."/>
            <person name="Gomez-Gil B."/>
            <person name="Sawabe T."/>
            <person name="Sawabe T."/>
        </authorList>
    </citation>
    <scope>NUCLEOTIDE SEQUENCE [LARGE SCALE GENOMIC DNA]</scope>
    <source>
        <strain evidence="2 3">JCM 19237</strain>
    </source>
</reference>
<name>A0A090RF07_9GAMM</name>
<keyword evidence="1" id="KW-1133">Transmembrane helix</keyword>
<dbReference type="Proteomes" id="UP000029227">
    <property type="component" value="Unassembled WGS sequence"/>
</dbReference>
<evidence type="ECO:0000313" key="2">
    <source>
        <dbReference type="EMBL" id="GAL06147.1"/>
    </source>
</evidence>
<proteinExistence type="predicted"/>
<evidence type="ECO:0000256" key="1">
    <source>
        <dbReference type="SAM" id="Phobius"/>
    </source>
</evidence>
<sequence>MYFDVLMNVIVIWTVACMTPGANVILTINSALSTSADKPVVLLWA</sequence>
<dbReference type="STRING" id="754436.JCM19237_1792"/>
<comment type="caution">
    <text evidence="2">The sequence shown here is derived from an EMBL/GenBank/DDBJ whole genome shotgun (WGS) entry which is preliminary data.</text>
</comment>
<protein>
    <submittedName>
        <fullName evidence="2">Uncharacterized protein</fullName>
    </submittedName>
</protein>
<gene>
    <name evidence="2" type="ORF">JCM19237_1792</name>
</gene>
<keyword evidence="1" id="KW-0472">Membrane</keyword>
<dbReference type="AlphaFoldDB" id="A0A090RF07"/>
<dbReference type="EMBL" id="BBMN01000010">
    <property type="protein sequence ID" value="GAL06147.1"/>
    <property type="molecule type" value="Genomic_DNA"/>
</dbReference>
<accession>A0A090RF07</accession>
<keyword evidence="1" id="KW-0812">Transmembrane</keyword>